<dbReference type="Gene3D" id="3.30.1520.20">
    <property type="entry name" value="Exonuclease ExoI, domain 2"/>
    <property type="match status" value="1"/>
</dbReference>
<dbReference type="Pfam" id="PF00929">
    <property type="entry name" value="RNase_T"/>
    <property type="match status" value="1"/>
</dbReference>
<evidence type="ECO:0000259" key="17">
    <source>
        <dbReference type="PROSITE" id="PS51784"/>
    </source>
</evidence>
<proteinExistence type="predicted"/>
<dbReference type="PROSITE" id="PS51785">
    <property type="entry name" value="EXOI_C"/>
    <property type="match status" value="1"/>
</dbReference>
<evidence type="ECO:0000256" key="15">
    <source>
        <dbReference type="PIRSR" id="PIRSR000977-1"/>
    </source>
</evidence>
<reference evidence="19 20" key="1">
    <citation type="submission" date="2018-10" db="EMBL/GenBank/DDBJ databases">
        <title>Comparative functional genomics of the obligate endosymbiont Buchnera aphidicola.</title>
        <authorList>
            <person name="Chong R.A."/>
        </authorList>
    </citation>
    <scope>NUCLEOTIDE SEQUENCE [LARGE SCALE GENOMIC DNA]</scope>
    <source>
        <strain evidence="19 20">Tma</strain>
    </source>
</reference>
<evidence type="ECO:0000256" key="16">
    <source>
        <dbReference type="PIRSR" id="PIRSR000977-2"/>
    </source>
</evidence>
<evidence type="ECO:0000313" key="20">
    <source>
        <dbReference type="Proteomes" id="UP000298603"/>
    </source>
</evidence>
<keyword evidence="20" id="KW-1185">Reference proteome</keyword>
<comment type="subunit">
    <text evidence="13">Monomer. Interacts with ssb (via C-terminus); this interaction stimulates the exonuclease activity by recruiting the enzyme to its substrate.</text>
</comment>
<evidence type="ECO:0000256" key="10">
    <source>
        <dbReference type="ARBA" id="ARBA00023125"/>
    </source>
</evidence>
<dbReference type="Pfam" id="PF08411">
    <property type="entry name" value="ExoI_SH3"/>
    <property type="match status" value="1"/>
</dbReference>
<evidence type="ECO:0000256" key="1">
    <source>
        <dbReference type="ARBA" id="ARBA00000563"/>
    </source>
</evidence>
<evidence type="ECO:0000313" key="19">
    <source>
        <dbReference type="EMBL" id="QCI27361.1"/>
    </source>
</evidence>
<dbReference type="GO" id="GO:0003677">
    <property type="term" value="F:DNA binding"/>
    <property type="evidence" value="ECO:0007669"/>
    <property type="project" value="UniProtKB-KW"/>
</dbReference>
<evidence type="ECO:0000256" key="13">
    <source>
        <dbReference type="ARBA" id="ARBA00046792"/>
    </source>
</evidence>
<dbReference type="EMBL" id="CP032996">
    <property type="protein sequence ID" value="QCI27361.1"/>
    <property type="molecule type" value="Genomic_DNA"/>
</dbReference>
<accession>A0A4D6YKQ7</accession>
<dbReference type="Gene3D" id="1.10.287.1240">
    <property type="match status" value="1"/>
</dbReference>
<evidence type="ECO:0000256" key="12">
    <source>
        <dbReference type="ARBA" id="ARBA00046035"/>
    </source>
</evidence>
<dbReference type="InterPro" id="IPR038649">
    <property type="entry name" value="EXOI_SH3_sf"/>
</dbReference>
<dbReference type="RefSeq" id="WP_158349658.1">
    <property type="nucleotide sequence ID" value="NZ_CP032996.1"/>
</dbReference>
<keyword evidence="8 14" id="KW-0269">Exonuclease</keyword>
<dbReference type="InterPro" id="IPR023607">
    <property type="entry name" value="Exodeoxyribonuclease_I"/>
</dbReference>
<organism evidence="19 20">
    <name type="scientific">Buchnera aphidicola</name>
    <name type="common">Therioaphis trifolii</name>
    <dbReference type="NCBI Taxonomy" id="1241884"/>
    <lineage>
        <taxon>Bacteria</taxon>
        <taxon>Pseudomonadati</taxon>
        <taxon>Pseudomonadota</taxon>
        <taxon>Gammaproteobacteria</taxon>
        <taxon>Enterobacterales</taxon>
        <taxon>Erwiniaceae</taxon>
        <taxon>Buchnera</taxon>
    </lineage>
</organism>
<keyword evidence="9 16" id="KW-0460">Magnesium</keyword>
<feature type="binding site" evidence="16">
    <location>
        <position position="38"/>
    </location>
    <ligand>
        <name>Mg(2+)</name>
        <dbReference type="ChEBI" id="CHEBI:18420"/>
        <label>2</label>
    </ligand>
</feature>
<keyword evidence="6 14" id="KW-0227">DNA damage</keyword>
<dbReference type="InterPro" id="IPR058561">
    <property type="entry name" value="Exonuc_1_C"/>
</dbReference>
<gene>
    <name evidence="19" type="ORF">D9V81_01950</name>
</gene>
<dbReference type="GO" id="GO:0008310">
    <property type="term" value="F:single-stranded DNA 3'-5' DNA exonuclease activity"/>
    <property type="evidence" value="ECO:0007669"/>
    <property type="project" value="UniProtKB-EC"/>
</dbReference>
<keyword evidence="7 14" id="KW-0378">Hydrolase</keyword>
<dbReference type="GO" id="GO:0006281">
    <property type="term" value="P:DNA repair"/>
    <property type="evidence" value="ECO:0007669"/>
    <property type="project" value="UniProtKB-KW"/>
</dbReference>
<evidence type="ECO:0000256" key="14">
    <source>
        <dbReference type="PIRNR" id="PIRNR000977"/>
    </source>
</evidence>
<evidence type="ECO:0000256" key="8">
    <source>
        <dbReference type="ARBA" id="ARBA00022839"/>
    </source>
</evidence>
<dbReference type="PIRSF" id="PIRSF000977">
    <property type="entry name" value="Exodeoxyribonuclease_I"/>
    <property type="match status" value="1"/>
</dbReference>
<evidence type="ECO:0000256" key="4">
    <source>
        <dbReference type="ARBA" id="ARBA00022722"/>
    </source>
</evidence>
<protein>
    <recommendedName>
        <fullName evidence="3 14">Exodeoxyribonuclease I</fullName>
        <ecNumber evidence="2 14">3.1.11.1</ecNumber>
    </recommendedName>
</protein>
<dbReference type="Pfam" id="PF26016">
    <property type="entry name" value="ExoI_C"/>
    <property type="match status" value="1"/>
</dbReference>
<keyword evidence="5 16" id="KW-0479">Metal-binding</keyword>
<evidence type="ECO:0000256" key="2">
    <source>
        <dbReference type="ARBA" id="ARBA00012108"/>
    </source>
</evidence>
<feature type="binding site" evidence="15">
    <location>
        <position position="186"/>
    </location>
    <ligand>
        <name>substrate</name>
    </ligand>
</feature>
<keyword evidence="11 14" id="KW-0234">DNA repair</keyword>
<keyword evidence="4 14" id="KW-0540">Nuclease</keyword>
<feature type="binding site" evidence="16">
    <location>
        <position position="206"/>
    </location>
    <ligand>
        <name>Mg(2+)</name>
        <dbReference type="ChEBI" id="CHEBI:18420"/>
        <label>2</label>
    </ligand>
</feature>
<comment type="cofactor">
    <cofactor evidence="16">
        <name>Mg(2+)</name>
        <dbReference type="ChEBI" id="CHEBI:18420"/>
    </cofactor>
    <text evidence="16">Binds 2 Mg(2+) ions per monomer.</text>
</comment>
<dbReference type="AlphaFoldDB" id="A0A4D6YKQ7"/>
<keyword evidence="10" id="KW-0238">DNA-binding</keyword>
<dbReference type="Gene3D" id="3.30.420.10">
    <property type="entry name" value="Ribonuclease H-like superfamily/Ribonuclease H"/>
    <property type="match status" value="1"/>
</dbReference>
<dbReference type="CDD" id="cd06138">
    <property type="entry name" value="ExoI_N"/>
    <property type="match status" value="1"/>
</dbReference>
<evidence type="ECO:0000259" key="18">
    <source>
        <dbReference type="PROSITE" id="PS51785"/>
    </source>
</evidence>
<feature type="domain" description="ExoI SH3-like" evidence="17">
    <location>
        <begin position="222"/>
        <end position="370"/>
    </location>
</feature>
<evidence type="ECO:0000256" key="9">
    <source>
        <dbReference type="ARBA" id="ARBA00022842"/>
    </source>
</evidence>
<feature type="binding site" evidence="16">
    <location>
        <position position="36"/>
    </location>
    <ligand>
        <name>Mg(2+)</name>
        <dbReference type="ChEBI" id="CHEBI:18420"/>
        <label>1</label>
    </ligand>
</feature>
<evidence type="ECO:0000256" key="5">
    <source>
        <dbReference type="ARBA" id="ARBA00022723"/>
    </source>
</evidence>
<dbReference type="InterPro" id="IPR013520">
    <property type="entry name" value="Ribonucl_H"/>
</dbReference>
<dbReference type="GO" id="GO:0046872">
    <property type="term" value="F:metal ion binding"/>
    <property type="evidence" value="ECO:0007669"/>
    <property type="project" value="UniProtKB-KW"/>
</dbReference>
<sequence>MSLVRAQSEEIIFLIFFKYNIVINLKNNNFSFLFYDYETFGIHPALDKPAQFACIKTDFDLNIIQDPICLYCYPSNDYLPNPESILLTGITPQYTIKYGMNEFFFSKKIFKILNINNMCIIGYNNIKFDDEITRNIFYRNFLDPYSWSWKNGNSRWDLIQIIQACYILSPNNILWPKNKLGYISFKLEDLTKINNIKHNSHDALSDVYATIDLARLIKKKKPELFDFLFKYRLKKNIKNLIDIQNYIPLIYIVNFFNKLKNNLICILPILWDSNNPNNLLFFNLHMDVDLLIKYLYKTKIHNINIQTLYKLGINFLKINKCPILVPIDFFNKNKLTKLNINLDLFLKKIDILQKEKLIFNKIKKFLKNYTYNNITNNVDLKIYHSFFSEKDKNIMKKIQTIKINFWKKINVNFLNKNLEEIFFRLKARNFPNLLKENEKKIWFNYRKKIFNLSNLNEYFIKLNQLLEIYRYNVKKYNLLIDLKKYVYSIII</sequence>
<dbReference type="InterPro" id="IPR034747">
    <property type="entry name" value="EXOI_SH3"/>
</dbReference>
<evidence type="ECO:0000256" key="3">
    <source>
        <dbReference type="ARBA" id="ARBA00019900"/>
    </source>
</evidence>
<comment type="function">
    <text evidence="12">Degrades single-stranded DNA (ssDNA) in a highly processive manner. Also functions as a DNA deoxyribophosphodiesterase that releases deoxyribose-phosphate moieties following the cleavage of DNA at an apurinic/apyrimidinic (AP) site by either an AP endonuclease or AP lyase.</text>
</comment>
<dbReference type="PROSITE" id="PS51784">
    <property type="entry name" value="EXOI_SH3"/>
    <property type="match status" value="1"/>
</dbReference>
<dbReference type="Gene3D" id="1.20.1280.70">
    <property type="entry name" value="Exonuclease ExoI, domain 3"/>
    <property type="match status" value="1"/>
</dbReference>
<evidence type="ECO:0000256" key="6">
    <source>
        <dbReference type="ARBA" id="ARBA00022763"/>
    </source>
</evidence>
<dbReference type="SUPFAM" id="SSF53098">
    <property type="entry name" value="Ribonuclease H-like"/>
    <property type="match status" value="1"/>
</dbReference>
<name>A0A4D6YKQ7_9GAMM</name>
<dbReference type="FunFam" id="3.30.420.10:FF:000033">
    <property type="entry name" value="Exodeoxyribonuclease I"/>
    <property type="match status" value="1"/>
</dbReference>
<comment type="catalytic activity">
    <reaction evidence="1 14">
        <text>Exonucleolytic cleavage in the 3'- to 5'-direction to yield nucleoside 5'-phosphates.</text>
        <dbReference type="EC" id="3.1.11.1"/>
    </reaction>
</comment>
<feature type="domain" description="ExoI C-terminal" evidence="18">
    <location>
        <begin position="373"/>
        <end position="490"/>
    </location>
</feature>
<dbReference type="InterPro" id="IPR013620">
    <property type="entry name" value="Exonuc_1_SH3"/>
</dbReference>
<dbReference type="InterPro" id="IPR036397">
    <property type="entry name" value="RNaseH_sf"/>
</dbReference>
<evidence type="ECO:0000256" key="11">
    <source>
        <dbReference type="ARBA" id="ARBA00023204"/>
    </source>
</evidence>
<dbReference type="Proteomes" id="UP000298603">
    <property type="component" value="Chromosome"/>
</dbReference>
<dbReference type="NCBIfam" id="NF008746">
    <property type="entry name" value="PRK11779.1"/>
    <property type="match status" value="1"/>
</dbReference>
<dbReference type="OrthoDB" id="9763470at2"/>
<dbReference type="EC" id="3.1.11.1" evidence="2 14"/>
<evidence type="ECO:0000256" key="7">
    <source>
        <dbReference type="ARBA" id="ARBA00022801"/>
    </source>
</evidence>
<dbReference type="InterPro" id="IPR012337">
    <property type="entry name" value="RNaseH-like_sf"/>
</dbReference>
<feature type="binding site" evidence="15">
    <location>
        <position position="38"/>
    </location>
    <ligand>
        <name>substrate</name>
    </ligand>
</feature>